<evidence type="ECO:0000256" key="2">
    <source>
        <dbReference type="ARBA" id="ARBA00022723"/>
    </source>
</evidence>
<gene>
    <name evidence="5" type="ORF">KHB02_021055</name>
    <name evidence="4" type="ORF">KHB02_35030</name>
</gene>
<evidence type="ECO:0000313" key="5">
    <source>
        <dbReference type="EMBL" id="MCH6268019.1"/>
    </source>
</evidence>
<comment type="similarity">
    <text evidence="1">Belongs to the DinB family.</text>
</comment>
<dbReference type="AlphaFoldDB" id="A0A942T5I6"/>
<name>A0A942T5I6_9BACI</name>
<dbReference type="Gene3D" id="1.20.120.450">
    <property type="entry name" value="dinb family like domain"/>
    <property type="match status" value="1"/>
</dbReference>
<keyword evidence="2 3" id="KW-0479">Metal-binding</keyword>
<dbReference type="SUPFAM" id="SSF109854">
    <property type="entry name" value="DinB/YfiT-like putative metalloenzymes"/>
    <property type="match status" value="1"/>
</dbReference>
<dbReference type="PANTHER" id="PTHR37302:SF1">
    <property type="entry name" value="PROTEIN DINB"/>
    <property type="match status" value="1"/>
</dbReference>
<dbReference type="InterPro" id="IPR034660">
    <property type="entry name" value="DinB/YfiT-like"/>
</dbReference>
<feature type="binding site" evidence="3">
    <location>
        <position position="133"/>
    </location>
    <ligand>
        <name>a divalent metal cation</name>
        <dbReference type="ChEBI" id="CHEBI:60240"/>
    </ligand>
</feature>
<comment type="caution">
    <text evidence="4">The sequence shown here is derived from an EMBL/GenBank/DDBJ whole genome shotgun (WGS) entry which is preliminary data.</text>
</comment>
<sequence length="171" mass="20052">MNAQILEYHLWANQLVLNHLKNLPGEICFQQVQSVFPTLYDTLYHMYQVDYVWLRALKGDSFEKIIEGVNQLKEENADRSMDQLEEDLLQLGKKYHEFIDGLENLNETTVVNHPRFGTLTTTYFELLQHVVNHGTYHRGNITAVLRQLGHKGVPTDYVYYLYEKANFEADI</sequence>
<dbReference type="RefSeq" id="WP_213146374.1">
    <property type="nucleotide sequence ID" value="NZ_JAGYPE020000047.1"/>
</dbReference>
<keyword evidence="6" id="KW-1185">Reference proteome</keyword>
<protein>
    <submittedName>
        <fullName evidence="4">Damage-inducible protein DinB</fullName>
    </submittedName>
    <submittedName>
        <fullName evidence="5">DinB family protein</fullName>
    </submittedName>
</protein>
<feature type="binding site" evidence="3">
    <location>
        <position position="137"/>
    </location>
    <ligand>
        <name>a divalent metal cation</name>
        <dbReference type="ChEBI" id="CHEBI:60240"/>
    </ligand>
</feature>
<dbReference type="Proteomes" id="UP000677265">
    <property type="component" value="Unassembled WGS sequence"/>
</dbReference>
<dbReference type="EMBL" id="JAGYPE020000047">
    <property type="protein sequence ID" value="MCH6268019.1"/>
    <property type="molecule type" value="Genomic_DNA"/>
</dbReference>
<proteinExistence type="inferred from homology"/>
<reference evidence="4" key="1">
    <citation type="submission" date="2021-05" db="EMBL/GenBank/DDBJ databases">
        <title>Novel Bacillus species.</title>
        <authorList>
            <person name="Liu G."/>
        </authorList>
    </citation>
    <scope>NUCLEOTIDE SEQUENCE</scope>
    <source>
        <strain evidence="4 6">FJAT-50051</strain>
    </source>
</reference>
<evidence type="ECO:0000313" key="4">
    <source>
        <dbReference type="EMBL" id="MBS4186582.1"/>
    </source>
</evidence>
<feature type="binding site" evidence="3">
    <location>
        <position position="45"/>
    </location>
    <ligand>
        <name>a divalent metal cation</name>
        <dbReference type="ChEBI" id="CHEBI:60240"/>
    </ligand>
</feature>
<dbReference type="Pfam" id="PF05163">
    <property type="entry name" value="DinB"/>
    <property type="match status" value="1"/>
</dbReference>
<dbReference type="InterPro" id="IPR007837">
    <property type="entry name" value="DinB"/>
</dbReference>
<organism evidence="4">
    <name type="scientific">Neobacillus citreus</name>
    <dbReference type="NCBI Taxonomy" id="2833578"/>
    <lineage>
        <taxon>Bacteria</taxon>
        <taxon>Bacillati</taxon>
        <taxon>Bacillota</taxon>
        <taxon>Bacilli</taxon>
        <taxon>Bacillales</taxon>
        <taxon>Bacillaceae</taxon>
        <taxon>Neobacillus</taxon>
    </lineage>
</organism>
<dbReference type="PANTHER" id="PTHR37302">
    <property type="entry name" value="SLR1116 PROTEIN"/>
    <property type="match status" value="1"/>
</dbReference>
<evidence type="ECO:0000256" key="1">
    <source>
        <dbReference type="ARBA" id="ARBA00008635"/>
    </source>
</evidence>
<dbReference type="EMBL" id="JAGYPE010000007">
    <property type="protein sequence ID" value="MBS4186582.1"/>
    <property type="molecule type" value="Genomic_DNA"/>
</dbReference>
<evidence type="ECO:0000313" key="6">
    <source>
        <dbReference type="Proteomes" id="UP000677265"/>
    </source>
</evidence>
<evidence type="ECO:0000256" key="3">
    <source>
        <dbReference type="PIRSR" id="PIRSR607837-1"/>
    </source>
</evidence>
<accession>A0A942T5I6</accession>
<dbReference type="GO" id="GO:0046872">
    <property type="term" value="F:metal ion binding"/>
    <property type="evidence" value="ECO:0007669"/>
    <property type="project" value="UniProtKB-KW"/>
</dbReference>